<name>A0A6A6DDP6_9PEZI</name>
<evidence type="ECO:0000313" key="2">
    <source>
        <dbReference type="Proteomes" id="UP000800200"/>
    </source>
</evidence>
<sequence>WEEEDIACISFCDEATFEIGLDPTPSHVRGKPGHSYETRYLKPTFKSRKETVSVFGMISLDFKGPLVIL</sequence>
<dbReference type="OrthoDB" id="3553060at2759"/>
<proteinExistence type="predicted"/>
<feature type="non-terminal residue" evidence="1">
    <location>
        <position position="69"/>
    </location>
</feature>
<accession>A0A6A6DDP6</accession>
<dbReference type="GO" id="GO:0003676">
    <property type="term" value="F:nucleic acid binding"/>
    <property type="evidence" value="ECO:0007669"/>
    <property type="project" value="InterPro"/>
</dbReference>
<organism evidence="1 2">
    <name type="scientific">Zopfia rhizophila CBS 207.26</name>
    <dbReference type="NCBI Taxonomy" id="1314779"/>
    <lineage>
        <taxon>Eukaryota</taxon>
        <taxon>Fungi</taxon>
        <taxon>Dikarya</taxon>
        <taxon>Ascomycota</taxon>
        <taxon>Pezizomycotina</taxon>
        <taxon>Dothideomycetes</taxon>
        <taxon>Dothideomycetes incertae sedis</taxon>
        <taxon>Zopfiaceae</taxon>
        <taxon>Zopfia</taxon>
    </lineage>
</organism>
<feature type="non-terminal residue" evidence="1">
    <location>
        <position position="1"/>
    </location>
</feature>
<dbReference type="EMBL" id="ML994686">
    <property type="protein sequence ID" value="KAF2177624.1"/>
    <property type="molecule type" value="Genomic_DNA"/>
</dbReference>
<dbReference type="Proteomes" id="UP000800200">
    <property type="component" value="Unassembled WGS sequence"/>
</dbReference>
<dbReference type="Gene3D" id="3.30.420.10">
    <property type="entry name" value="Ribonuclease H-like superfamily/Ribonuclease H"/>
    <property type="match status" value="1"/>
</dbReference>
<protein>
    <submittedName>
        <fullName evidence="1">Uncharacterized protein</fullName>
    </submittedName>
</protein>
<dbReference type="InterPro" id="IPR036397">
    <property type="entry name" value="RNaseH_sf"/>
</dbReference>
<gene>
    <name evidence="1" type="ORF">K469DRAFT_525960</name>
</gene>
<keyword evidence="2" id="KW-1185">Reference proteome</keyword>
<evidence type="ECO:0000313" key="1">
    <source>
        <dbReference type="EMBL" id="KAF2177624.1"/>
    </source>
</evidence>
<dbReference type="AlphaFoldDB" id="A0A6A6DDP6"/>
<reference evidence="1" key="1">
    <citation type="journal article" date="2020" name="Stud. Mycol.">
        <title>101 Dothideomycetes genomes: a test case for predicting lifestyles and emergence of pathogens.</title>
        <authorList>
            <person name="Haridas S."/>
            <person name="Albert R."/>
            <person name="Binder M."/>
            <person name="Bloem J."/>
            <person name="Labutti K."/>
            <person name="Salamov A."/>
            <person name="Andreopoulos B."/>
            <person name="Baker S."/>
            <person name="Barry K."/>
            <person name="Bills G."/>
            <person name="Bluhm B."/>
            <person name="Cannon C."/>
            <person name="Castanera R."/>
            <person name="Culley D."/>
            <person name="Daum C."/>
            <person name="Ezra D."/>
            <person name="Gonzalez J."/>
            <person name="Henrissat B."/>
            <person name="Kuo A."/>
            <person name="Liang C."/>
            <person name="Lipzen A."/>
            <person name="Lutzoni F."/>
            <person name="Magnuson J."/>
            <person name="Mondo S."/>
            <person name="Nolan M."/>
            <person name="Ohm R."/>
            <person name="Pangilinan J."/>
            <person name="Park H.-J."/>
            <person name="Ramirez L."/>
            <person name="Alfaro M."/>
            <person name="Sun H."/>
            <person name="Tritt A."/>
            <person name="Yoshinaga Y."/>
            <person name="Zwiers L.-H."/>
            <person name="Turgeon B."/>
            <person name="Goodwin S."/>
            <person name="Spatafora J."/>
            <person name="Crous P."/>
            <person name="Grigoriev I."/>
        </authorList>
    </citation>
    <scope>NUCLEOTIDE SEQUENCE</scope>
    <source>
        <strain evidence="1">CBS 207.26</strain>
    </source>
</reference>